<evidence type="ECO:0000313" key="2">
    <source>
        <dbReference type="EMBL" id="NCD72245.1"/>
    </source>
</evidence>
<dbReference type="SUPFAM" id="SSF52091">
    <property type="entry name" value="SpoIIaa-like"/>
    <property type="match status" value="1"/>
</dbReference>
<dbReference type="Pfam" id="PF01740">
    <property type="entry name" value="STAS"/>
    <property type="match status" value="1"/>
</dbReference>
<dbReference type="Gene3D" id="3.30.750.24">
    <property type="entry name" value="STAS domain"/>
    <property type="match status" value="1"/>
</dbReference>
<feature type="domain" description="STAS" evidence="1">
    <location>
        <begin position="20"/>
        <end position="111"/>
    </location>
</feature>
<dbReference type="PANTHER" id="PTHR33495:SF2">
    <property type="entry name" value="ANTI-SIGMA FACTOR ANTAGONIST TM_1081-RELATED"/>
    <property type="match status" value="1"/>
</dbReference>
<accession>A0A965ZKA0</accession>
<dbReference type="AlphaFoldDB" id="A0A965ZKA0"/>
<name>A0A965ZKA0_9SPHI</name>
<reference evidence="2" key="1">
    <citation type="submission" date="2020-01" db="EMBL/GenBank/DDBJ databases">
        <authorList>
            <person name="Seo Y.L."/>
        </authorList>
    </citation>
    <scope>NUCLEOTIDE SEQUENCE</scope>
    <source>
        <strain evidence="2">R11</strain>
    </source>
</reference>
<dbReference type="InterPro" id="IPR002645">
    <property type="entry name" value="STAS_dom"/>
</dbReference>
<gene>
    <name evidence="2" type="ORF">GSY63_22970</name>
</gene>
<reference evidence="2" key="2">
    <citation type="submission" date="2020-10" db="EMBL/GenBank/DDBJ databases">
        <title>Mucilaginibacter sp. nov., isolated from soil.</title>
        <authorList>
            <person name="Jeon C.O."/>
        </authorList>
    </citation>
    <scope>NUCLEOTIDE SEQUENCE</scope>
    <source>
        <strain evidence="2">R11</strain>
    </source>
</reference>
<evidence type="ECO:0000313" key="3">
    <source>
        <dbReference type="Proteomes" id="UP000638732"/>
    </source>
</evidence>
<organism evidence="2 3">
    <name type="scientific">Mucilaginibacter agri</name>
    <dbReference type="NCBI Taxonomy" id="2695265"/>
    <lineage>
        <taxon>Bacteria</taxon>
        <taxon>Pseudomonadati</taxon>
        <taxon>Bacteroidota</taxon>
        <taxon>Sphingobacteriia</taxon>
        <taxon>Sphingobacteriales</taxon>
        <taxon>Sphingobacteriaceae</taxon>
        <taxon>Mucilaginibacter</taxon>
    </lineage>
</organism>
<protein>
    <submittedName>
        <fullName evidence="2">STAS domain-containing protein</fullName>
    </submittedName>
</protein>
<dbReference type="CDD" id="cd07043">
    <property type="entry name" value="STAS_anti-anti-sigma_factors"/>
    <property type="match status" value="1"/>
</dbReference>
<keyword evidence="3" id="KW-1185">Reference proteome</keyword>
<comment type="caution">
    <text evidence="2">The sequence shown here is derived from an EMBL/GenBank/DDBJ whole genome shotgun (WGS) entry which is preliminary data.</text>
</comment>
<dbReference type="GO" id="GO:0043856">
    <property type="term" value="F:anti-sigma factor antagonist activity"/>
    <property type="evidence" value="ECO:0007669"/>
    <property type="project" value="TreeGrafter"/>
</dbReference>
<dbReference type="RefSeq" id="WP_166588199.1">
    <property type="nucleotide sequence ID" value="NZ_WWEO01000045.1"/>
</dbReference>
<dbReference type="InterPro" id="IPR036513">
    <property type="entry name" value="STAS_dom_sf"/>
</dbReference>
<dbReference type="Proteomes" id="UP000638732">
    <property type="component" value="Unassembled WGS sequence"/>
</dbReference>
<sequence>MIDIIKEQNNYLLVDIKLHEANMASADAFKTEIVSLLDTHHKKVILSLHQVNYIDSTFLGALVSALKHAISLKLDIALVGLKKDIYDLMTLIRLDKVFKIYDSFTDATTAD</sequence>
<dbReference type="PANTHER" id="PTHR33495">
    <property type="entry name" value="ANTI-SIGMA FACTOR ANTAGONIST TM_1081-RELATED-RELATED"/>
    <property type="match status" value="1"/>
</dbReference>
<dbReference type="PROSITE" id="PS50801">
    <property type="entry name" value="STAS"/>
    <property type="match status" value="1"/>
</dbReference>
<dbReference type="EMBL" id="WWEO01000045">
    <property type="protein sequence ID" value="NCD72245.1"/>
    <property type="molecule type" value="Genomic_DNA"/>
</dbReference>
<evidence type="ECO:0000259" key="1">
    <source>
        <dbReference type="PROSITE" id="PS50801"/>
    </source>
</evidence>
<proteinExistence type="predicted"/>